<evidence type="ECO:0000313" key="2">
    <source>
        <dbReference type="EMBL" id="PAV75962.1"/>
    </source>
</evidence>
<feature type="compositionally biased region" description="Low complexity" evidence="1">
    <location>
        <begin position="188"/>
        <end position="207"/>
    </location>
</feature>
<proteinExistence type="predicted"/>
<reference evidence="2 3" key="1">
    <citation type="journal article" date="2017" name="Curr. Biol.">
        <title>Genome architecture and evolution of a unichromosomal asexual nematode.</title>
        <authorList>
            <person name="Fradin H."/>
            <person name="Zegar C."/>
            <person name="Gutwein M."/>
            <person name="Lucas J."/>
            <person name="Kovtun M."/>
            <person name="Corcoran D."/>
            <person name="Baugh L.R."/>
            <person name="Kiontke K."/>
            <person name="Gunsalus K."/>
            <person name="Fitch D.H."/>
            <person name="Piano F."/>
        </authorList>
    </citation>
    <scope>NUCLEOTIDE SEQUENCE [LARGE SCALE GENOMIC DNA]</scope>
    <source>
        <strain evidence="2">PF1309</strain>
    </source>
</reference>
<feature type="compositionally biased region" description="Polar residues" evidence="1">
    <location>
        <begin position="215"/>
        <end position="235"/>
    </location>
</feature>
<keyword evidence="3" id="KW-1185">Reference proteome</keyword>
<dbReference type="AlphaFoldDB" id="A0A2A2KPU7"/>
<feature type="region of interest" description="Disordered" evidence="1">
    <location>
        <begin position="126"/>
        <end position="283"/>
    </location>
</feature>
<feature type="region of interest" description="Disordered" evidence="1">
    <location>
        <begin position="404"/>
        <end position="439"/>
    </location>
</feature>
<gene>
    <name evidence="2" type="ORF">WR25_13620</name>
</gene>
<accession>A0A2A2KPU7</accession>
<comment type="caution">
    <text evidence="2">The sequence shown here is derived from an EMBL/GenBank/DDBJ whole genome shotgun (WGS) entry which is preliminary data.</text>
</comment>
<evidence type="ECO:0000313" key="3">
    <source>
        <dbReference type="Proteomes" id="UP000218231"/>
    </source>
</evidence>
<feature type="compositionally biased region" description="Polar residues" evidence="1">
    <location>
        <begin position="404"/>
        <end position="414"/>
    </location>
</feature>
<name>A0A2A2KPU7_9BILA</name>
<dbReference type="EMBL" id="LIAE01007982">
    <property type="protein sequence ID" value="PAV75962.1"/>
    <property type="molecule type" value="Genomic_DNA"/>
</dbReference>
<feature type="region of interest" description="Disordered" evidence="1">
    <location>
        <begin position="34"/>
        <end position="101"/>
    </location>
</feature>
<feature type="compositionally biased region" description="Polar residues" evidence="1">
    <location>
        <begin position="37"/>
        <end position="61"/>
    </location>
</feature>
<organism evidence="2 3">
    <name type="scientific">Diploscapter pachys</name>
    <dbReference type="NCBI Taxonomy" id="2018661"/>
    <lineage>
        <taxon>Eukaryota</taxon>
        <taxon>Metazoa</taxon>
        <taxon>Ecdysozoa</taxon>
        <taxon>Nematoda</taxon>
        <taxon>Chromadorea</taxon>
        <taxon>Rhabditida</taxon>
        <taxon>Rhabditina</taxon>
        <taxon>Rhabditomorpha</taxon>
        <taxon>Rhabditoidea</taxon>
        <taxon>Rhabditidae</taxon>
        <taxon>Diploscapter</taxon>
    </lineage>
</organism>
<sequence length="439" mass="48264">MGKLTIHNLTSEQSKFLIGHLLEMGNRFTYGPDDVQGTPSASAAINGQPTLTPAATRTQPVEQAVVPNPMKDWQQMAGETAQGKDRNKDGAAEKTEVQQQQALTISKQLADSDLATSSVKQSIKSFGFESSDDSSDEVHKKDGESSQQRSAYKHSPTPFGSPVSSHSARPRHSMQLQGNASPFVSRHNQSPVNPNSNVPSQRSSPRNAANKFKQQEATKSPSVRSPLPTVQSHTFSPKEFPVRPPFANETPVFAKKTQKFSPKVEEHKPSPQSQQKRKKWTEQDEVAMKPCGGVSIDMIDTCTLQSVPSSTEHGQFNATFTLPLDLSMAESTDSWESNAPRIHNLNQSMNRTFDQSLNQSFNQSLRDRDSSGRVFFQVFRAPPPAGGASQVQTDSSGFSIPQLSFGQGNANLRGNRSHGRGERRPYRYRTGHNRFGGSR</sequence>
<feature type="compositionally biased region" description="Basic and acidic residues" evidence="1">
    <location>
        <begin position="82"/>
        <end position="96"/>
    </location>
</feature>
<evidence type="ECO:0000256" key="1">
    <source>
        <dbReference type="SAM" id="MobiDB-lite"/>
    </source>
</evidence>
<protein>
    <submittedName>
        <fullName evidence="2">Uncharacterized protein</fullName>
    </submittedName>
</protein>
<dbReference type="Proteomes" id="UP000218231">
    <property type="component" value="Unassembled WGS sequence"/>
</dbReference>